<dbReference type="InterPro" id="IPR001753">
    <property type="entry name" value="Enoyl-CoA_hydra/iso"/>
</dbReference>
<dbReference type="GO" id="GO:0016829">
    <property type="term" value="F:lyase activity"/>
    <property type="evidence" value="ECO:0007669"/>
    <property type="project" value="UniProtKB-KW"/>
</dbReference>
<dbReference type="Pfam" id="PF00378">
    <property type="entry name" value="ECH_1"/>
    <property type="match status" value="1"/>
</dbReference>
<evidence type="ECO:0000313" key="3">
    <source>
        <dbReference type="EMBL" id="ADD94026.1"/>
    </source>
</evidence>
<keyword evidence="3" id="KW-0413">Isomerase</keyword>
<comment type="similarity">
    <text evidence="1">Belongs to the enoyl-CoA hydratase/isomerase family.</text>
</comment>
<dbReference type="PANTHER" id="PTHR11941">
    <property type="entry name" value="ENOYL-COA HYDRATASE-RELATED"/>
    <property type="match status" value="1"/>
</dbReference>
<dbReference type="GO" id="GO:0006635">
    <property type="term" value="P:fatty acid beta-oxidation"/>
    <property type="evidence" value="ECO:0007669"/>
    <property type="project" value="TreeGrafter"/>
</dbReference>
<name>D6PE75_9BACT</name>
<dbReference type="GO" id="GO:0016853">
    <property type="term" value="F:isomerase activity"/>
    <property type="evidence" value="ECO:0007669"/>
    <property type="project" value="UniProtKB-KW"/>
</dbReference>
<evidence type="ECO:0000256" key="1">
    <source>
        <dbReference type="ARBA" id="ARBA00005254"/>
    </source>
</evidence>
<proteinExistence type="inferred from homology"/>
<dbReference type="SUPFAM" id="SSF52096">
    <property type="entry name" value="ClpP/crotonase"/>
    <property type="match status" value="1"/>
</dbReference>
<dbReference type="NCBIfam" id="NF004781">
    <property type="entry name" value="PRK06127.1"/>
    <property type="match status" value="1"/>
</dbReference>
<sequence length="299" mass="33428">MQETAVMEEESKILSSVENGVGRLIFNNPQRRNAMSLEMWETTSRTLEAFDQNPEVRVIVLSGAGGKAFVSGADISKFESERASVEQTLHYNEVTAETSRVLQGTAKPTIAMIKGFCMGGGLAISLCCDMRYCTPESVFGLPAAKLGVGYGFEGIRRLLEITSPSYAREICFTGKRYSAEEALHMQLVNRIIAESEIERFVDETATTIAENAPLTVGSLKQIFIELAKNPTQRDPERCKPYIEKCFSSQDYIEGRQAFLEKRNPNSRGIETLVRILISFLLILQELILDSSSIQYFMKF</sequence>
<dbReference type="CDD" id="cd06558">
    <property type="entry name" value="crotonase-like"/>
    <property type="match status" value="1"/>
</dbReference>
<dbReference type="Gene3D" id="1.10.12.10">
    <property type="entry name" value="Lyase 2-enoyl-coa Hydratase, Chain A, domain 2"/>
    <property type="match status" value="1"/>
</dbReference>
<keyword evidence="2" id="KW-0456">Lyase</keyword>
<protein>
    <submittedName>
        <fullName evidence="3">Enoyl CoA hydratase/isomerase</fullName>
    </submittedName>
</protein>
<dbReference type="InterPro" id="IPR014748">
    <property type="entry name" value="Enoyl-CoA_hydra_C"/>
</dbReference>
<evidence type="ECO:0000256" key="2">
    <source>
        <dbReference type="ARBA" id="ARBA00023239"/>
    </source>
</evidence>
<dbReference type="AlphaFoldDB" id="D6PE75"/>
<organism evidence="3">
    <name type="scientific">uncultured marine bacterium MedDCM-OCT-S11-C95</name>
    <dbReference type="NCBI Taxonomy" id="743081"/>
    <lineage>
        <taxon>Bacteria</taxon>
        <taxon>environmental samples</taxon>
    </lineage>
</organism>
<dbReference type="InterPro" id="IPR029045">
    <property type="entry name" value="ClpP/crotonase-like_dom_sf"/>
</dbReference>
<dbReference type="PANTHER" id="PTHR11941:SF54">
    <property type="entry name" value="ENOYL-COA HYDRATASE, MITOCHONDRIAL"/>
    <property type="match status" value="1"/>
</dbReference>
<dbReference type="EMBL" id="GU943010">
    <property type="protein sequence ID" value="ADD94026.1"/>
    <property type="molecule type" value="Genomic_DNA"/>
</dbReference>
<reference evidence="3" key="1">
    <citation type="journal article" date="2010" name="ISME J.">
        <title>Metagenome of the Mediterranean deep chlorophyll maximum studied by direct and fosmid library 454 pyrosequencing.</title>
        <authorList>
            <person name="Ghai R."/>
            <person name="Martin-Cuadrado A.B."/>
            <person name="Molto A.G."/>
            <person name="Heredia I.G."/>
            <person name="Cabrera R."/>
            <person name="Martin J."/>
            <person name="Verdu M."/>
            <person name="Deschamps P."/>
            <person name="Moreira D."/>
            <person name="Lopez-Garcia P."/>
            <person name="Mira A."/>
            <person name="Rodriguez-Valera F."/>
        </authorList>
    </citation>
    <scope>NUCLEOTIDE SEQUENCE</scope>
</reference>
<accession>D6PE75</accession>
<dbReference type="Gene3D" id="3.90.226.10">
    <property type="entry name" value="2-enoyl-CoA Hydratase, Chain A, domain 1"/>
    <property type="match status" value="1"/>
</dbReference>